<dbReference type="EMBL" id="JBEPMM010000003">
    <property type="protein sequence ID" value="MET3692197.1"/>
    <property type="molecule type" value="Genomic_DNA"/>
</dbReference>
<dbReference type="Gene3D" id="3.40.50.1000">
    <property type="entry name" value="HAD superfamily/HAD-like"/>
    <property type="match status" value="1"/>
</dbReference>
<accession>A0ABV2L4C9</accession>
<keyword evidence="2" id="KW-1185">Reference proteome</keyword>
<dbReference type="PANTHER" id="PTHR43434">
    <property type="entry name" value="PHOSPHOGLYCOLATE PHOSPHATASE"/>
    <property type="match status" value="1"/>
</dbReference>
<dbReference type="PANTHER" id="PTHR43434:SF13">
    <property type="entry name" value="PHOSPHOGLYCOLATE PHOSPHATASE"/>
    <property type="match status" value="1"/>
</dbReference>
<dbReference type="SFLD" id="SFLDG01129">
    <property type="entry name" value="C1.5:_HAD__Beta-PGM__Phosphata"/>
    <property type="match status" value="1"/>
</dbReference>
<dbReference type="EC" id="3.1.3.18" evidence="1"/>
<dbReference type="InterPro" id="IPR023214">
    <property type="entry name" value="HAD_sf"/>
</dbReference>
<protein>
    <submittedName>
        <fullName evidence="1">Phosphoglycolate phosphatase</fullName>
        <ecNumber evidence="1">3.1.3.18</ecNumber>
    </submittedName>
</protein>
<dbReference type="SUPFAM" id="SSF56784">
    <property type="entry name" value="HAD-like"/>
    <property type="match status" value="1"/>
</dbReference>
<dbReference type="InterPro" id="IPR023198">
    <property type="entry name" value="PGP-like_dom2"/>
</dbReference>
<dbReference type="InterPro" id="IPR050155">
    <property type="entry name" value="HAD-like_hydrolase_sf"/>
</dbReference>
<dbReference type="Gene3D" id="1.10.150.240">
    <property type="entry name" value="Putative phosphatase, domain 2"/>
    <property type="match status" value="1"/>
</dbReference>
<dbReference type="Pfam" id="PF13419">
    <property type="entry name" value="HAD_2"/>
    <property type="match status" value="1"/>
</dbReference>
<keyword evidence="1" id="KW-0378">Hydrolase</keyword>
<sequence>MIHPRYRLVAFDFDGTLADSFPWFTSVINDVADRYRFRRIAAHETHALRGMDARGIVRHLGIPAWKLPFITRHMHRLATQDIAAIPPFPGIPAMLADLDAAGLRLAILSSNRESNIRQALGPVSAGRFDTYACGASLFGKGKRLRALIRGAEVAPSEVLYVGDELRDHAAATEAGCDFAAVAWGYTRADALAAGRPAWLFREPGEIAETLAPRGDGATAREEPRAETP</sequence>
<dbReference type="GO" id="GO:0008967">
    <property type="term" value="F:phosphoglycolate phosphatase activity"/>
    <property type="evidence" value="ECO:0007669"/>
    <property type="project" value="UniProtKB-EC"/>
</dbReference>
<organism evidence="1 2">
    <name type="scientific">Methylobacterium goesingense</name>
    <dbReference type="NCBI Taxonomy" id="243690"/>
    <lineage>
        <taxon>Bacteria</taxon>
        <taxon>Pseudomonadati</taxon>
        <taxon>Pseudomonadota</taxon>
        <taxon>Alphaproteobacteria</taxon>
        <taxon>Hyphomicrobiales</taxon>
        <taxon>Methylobacteriaceae</taxon>
        <taxon>Methylobacterium</taxon>
    </lineage>
</organism>
<proteinExistence type="predicted"/>
<dbReference type="InterPro" id="IPR036412">
    <property type="entry name" value="HAD-like_sf"/>
</dbReference>
<name>A0ABV2L4C9_9HYPH</name>
<reference evidence="1 2" key="1">
    <citation type="submission" date="2024-06" db="EMBL/GenBank/DDBJ databases">
        <title>Genomic Encyclopedia of Type Strains, Phase IV (KMG-IV): sequencing the most valuable type-strain genomes for metagenomic binning, comparative biology and taxonomic classification.</title>
        <authorList>
            <person name="Goeker M."/>
        </authorList>
    </citation>
    <scope>NUCLEOTIDE SEQUENCE [LARGE SCALE GENOMIC DNA]</scope>
    <source>
        <strain evidence="1 2">DSM 21331</strain>
    </source>
</reference>
<evidence type="ECO:0000313" key="2">
    <source>
        <dbReference type="Proteomes" id="UP001549145"/>
    </source>
</evidence>
<gene>
    <name evidence="1" type="ORF">ABID43_001728</name>
</gene>
<evidence type="ECO:0000313" key="1">
    <source>
        <dbReference type="EMBL" id="MET3692197.1"/>
    </source>
</evidence>
<dbReference type="SFLD" id="SFLDS00003">
    <property type="entry name" value="Haloacid_Dehalogenase"/>
    <property type="match status" value="1"/>
</dbReference>
<dbReference type="Proteomes" id="UP001549145">
    <property type="component" value="Unassembled WGS sequence"/>
</dbReference>
<dbReference type="InterPro" id="IPR041492">
    <property type="entry name" value="HAD_2"/>
</dbReference>
<comment type="caution">
    <text evidence="1">The sequence shown here is derived from an EMBL/GenBank/DDBJ whole genome shotgun (WGS) entry which is preliminary data.</text>
</comment>
<dbReference type="RefSeq" id="WP_373320864.1">
    <property type="nucleotide sequence ID" value="NZ_BPQL01000035.1"/>
</dbReference>